<evidence type="ECO:0000313" key="12">
    <source>
        <dbReference type="EMBL" id="RHY33342.1"/>
    </source>
</evidence>
<keyword evidence="3 7" id="KW-0863">Zinc-finger</keyword>
<dbReference type="InterPro" id="IPR013083">
    <property type="entry name" value="Znf_RING/FYVE/PHD"/>
</dbReference>
<dbReference type="SUPFAM" id="SSF57903">
    <property type="entry name" value="FYVE/PHD zinc finger"/>
    <property type="match status" value="1"/>
</dbReference>
<dbReference type="CDD" id="cd14498">
    <property type="entry name" value="DSP"/>
    <property type="match status" value="2"/>
</dbReference>
<dbReference type="SUPFAM" id="SSF52821">
    <property type="entry name" value="Rhodanese/Cell cycle control phosphatase"/>
    <property type="match status" value="1"/>
</dbReference>
<comment type="similarity">
    <text evidence="1">Belongs to the protein-tyrosine phosphatase family. Non-receptor class dual specificity subfamily.</text>
</comment>
<dbReference type="PROSITE" id="PS50178">
    <property type="entry name" value="ZF_FYVE"/>
    <property type="match status" value="1"/>
</dbReference>
<dbReference type="PROSITE" id="PS50056">
    <property type="entry name" value="TYR_PHOSPHATASE_2"/>
    <property type="match status" value="1"/>
</dbReference>
<name>A0A3R6ZUX0_9STRA</name>
<feature type="domain" description="Tyrosine-protein phosphatase" evidence="9">
    <location>
        <begin position="398"/>
        <end position="542"/>
    </location>
</feature>
<protein>
    <recommendedName>
        <fullName evidence="14">Protein-tyrosine-phosphatase</fullName>
    </recommendedName>
</protein>
<evidence type="ECO:0000256" key="2">
    <source>
        <dbReference type="ARBA" id="ARBA00022723"/>
    </source>
</evidence>
<dbReference type="FunFam" id="3.90.190.10:FF:000109">
    <property type="entry name" value="Dual specificity phosphatase"/>
    <property type="match status" value="1"/>
</dbReference>
<evidence type="ECO:0000256" key="5">
    <source>
        <dbReference type="ARBA" id="ARBA00022833"/>
    </source>
</evidence>
<dbReference type="InterPro" id="IPR017455">
    <property type="entry name" value="Znf_FYVE-rel"/>
</dbReference>
<dbReference type="PROSITE" id="PS50054">
    <property type="entry name" value="TYR_PHOSPHATASE_DUAL"/>
    <property type="match status" value="1"/>
</dbReference>
<feature type="region of interest" description="Disordered" evidence="8">
    <location>
        <begin position="212"/>
        <end position="233"/>
    </location>
</feature>
<evidence type="ECO:0000256" key="4">
    <source>
        <dbReference type="ARBA" id="ARBA00022801"/>
    </source>
</evidence>
<comment type="caution">
    <text evidence="12">The sequence shown here is derived from an EMBL/GenBank/DDBJ whole genome shotgun (WGS) entry which is preliminary data.</text>
</comment>
<dbReference type="AlphaFoldDB" id="A0A3R6ZUX0"/>
<dbReference type="PANTHER" id="PTHR10159:SF519">
    <property type="entry name" value="DUAL SPECIFICITY PROTEIN PHOSPHATASE MPK3"/>
    <property type="match status" value="1"/>
</dbReference>
<evidence type="ECO:0000259" key="9">
    <source>
        <dbReference type="PROSITE" id="PS50054"/>
    </source>
</evidence>
<evidence type="ECO:0000256" key="1">
    <source>
        <dbReference type="ARBA" id="ARBA00008601"/>
    </source>
</evidence>
<proteinExistence type="inferred from homology"/>
<dbReference type="SMART" id="SM00064">
    <property type="entry name" value="FYVE"/>
    <property type="match status" value="1"/>
</dbReference>
<dbReference type="InterPro" id="IPR000387">
    <property type="entry name" value="Tyr_Pase_dom"/>
</dbReference>
<evidence type="ECO:0008006" key="14">
    <source>
        <dbReference type="Google" id="ProtNLM"/>
    </source>
</evidence>
<dbReference type="Pfam" id="PF01363">
    <property type="entry name" value="FYVE"/>
    <property type="match status" value="1"/>
</dbReference>
<evidence type="ECO:0000259" key="11">
    <source>
        <dbReference type="PROSITE" id="PS50178"/>
    </source>
</evidence>
<evidence type="ECO:0000256" key="8">
    <source>
        <dbReference type="SAM" id="MobiDB-lite"/>
    </source>
</evidence>
<dbReference type="InterPro" id="IPR020422">
    <property type="entry name" value="TYR_PHOSPHATASE_DUAL_dom"/>
</dbReference>
<dbReference type="InterPro" id="IPR000306">
    <property type="entry name" value="Znf_FYVE"/>
</dbReference>
<feature type="region of interest" description="Disordered" evidence="8">
    <location>
        <begin position="748"/>
        <end position="799"/>
    </location>
</feature>
<organism evidence="12 13">
    <name type="scientific">Aphanomyces invadans</name>
    <dbReference type="NCBI Taxonomy" id="157072"/>
    <lineage>
        <taxon>Eukaryota</taxon>
        <taxon>Sar</taxon>
        <taxon>Stramenopiles</taxon>
        <taxon>Oomycota</taxon>
        <taxon>Saprolegniomycetes</taxon>
        <taxon>Saprolegniales</taxon>
        <taxon>Verrucalvaceae</taxon>
        <taxon>Aphanomyces</taxon>
    </lineage>
</organism>
<dbReference type="Gene3D" id="3.40.250.10">
    <property type="entry name" value="Rhodanese-like domain"/>
    <property type="match status" value="1"/>
</dbReference>
<dbReference type="InterPro" id="IPR000340">
    <property type="entry name" value="Dual-sp_phosphatase_cat-dom"/>
</dbReference>
<keyword evidence="13" id="KW-1185">Reference proteome</keyword>
<dbReference type="SMART" id="SM00195">
    <property type="entry name" value="DSPc"/>
    <property type="match status" value="2"/>
</dbReference>
<reference evidence="12 13" key="1">
    <citation type="submission" date="2018-08" db="EMBL/GenBank/DDBJ databases">
        <title>Aphanomyces genome sequencing and annotation.</title>
        <authorList>
            <person name="Minardi D."/>
            <person name="Oidtmann B."/>
            <person name="Van Der Giezen M."/>
            <person name="Studholme D.J."/>
        </authorList>
    </citation>
    <scope>NUCLEOTIDE SEQUENCE [LARGE SCALE GENOMIC DNA]</scope>
    <source>
        <strain evidence="12 13">NJM0002</strain>
    </source>
</reference>
<dbReference type="InterPro" id="IPR029021">
    <property type="entry name" value="Prot-tyrosine_phosphatase-like"/>
</dbReference>
<dbReference type="CDD" id="cd00065">
    <property type="entry name" value="FYVE_like_SF"/>
    <property type="match status" value="1"/>
</dbReference>
<keyword evidence="5" id="KW-0862">Zinc</keyword>
<dbReference type="VEuPathDB" id="FungiDB:H310_00007"/>
<keyword evidence="6" id="KW-0904">Protein phosphatase</keyword>
<dbReference type="Pfam" id="PF00782">
    <property type="entry name" value="DSPc"/>
    <property type="match status" value="2"/>
</dbReference>
<evidence type="ECO:0000256" key="7">
    <source>
        <dbReference type="PROSITE-ProRule" id="PRU00091"/>
    </source>
</evidence>
<dbReference type="SUPFAM" id="SSF52799">
    <property type="entry name" value="(Phosphotyrosine protein) phosphatases II"/>
    <property type="match status" value="2"/>
</dbReference>
<evidence type="ECO:0000259" key="10">
    <source>
        <dbReference type="PROSITE" id="PS50056"/>
    </source>
</evidence>
<dbReference type="GO" id="GO:0008270">
    <property type="term" value="F:zinc ion binding"/>
    <property type="evidence" value="ECO:0007669"/>
    <property type="project" value="UniProtKB-KW"/>
</dbReference>
<sequence>PLHEPPLVSLVETSGGKIFLGNNMHAQTDKVVIDMAIDCVVNCSSTIQTRCFAHVDYFDMNVPKENPEEGTFNAFDEAAAYIEDALKAHKRVLVHSTYGRSRCCTLVVYFIMKAERVPLVEAYHRVLLGRPQMMPRDAILDILLQKERLLYGTSCFDEPYAEEEYRARLKHLVRGGLLTSEGQAQLTAAISNIHDMEVRQLAAKNKTQSVEAATSTAARQDEFSTSNSSSKRTVPESSVTCRWLFNRLQSGTGMLLLDARSRVDFDDDCIPTAISTPAPTNPSMETLDGVQKSLLPEQTHLFSAKKRKLREVVIYGYAVKVTLKEISTKSKPWLYVLGGLLVAEGLVMSVRYMDDGFTTFQFRYPFYTSRFLFNSLTNDDENGHLLARTQSGTHNVNYPNEILDSFLFLGNMWHAQSPSVIRNLGITHIVNASLDTNNVFDEAGVAYHEVKIKDDIHANIAAHFEPTFRFIEAAKQVQHSRVLIHCTQGISRSCTLAIYYVMRAQRWSLVTSVNYCISNRGVCFPNQGFLQALMVEERKLYLANSLSTHELDLLLGNSLPDRPVPKPAPMDMTALKPEICQTCNKLFSFFDWRHRCGLCKRTVCSKCSSSRLILSDGLQVLDRADVGRVCDRCVVHLWSIHLPLPFRLNFNFFSDKYADRTRRTLTVKSPSLQHQSLMVSYIPGTEAQVLMNILRKRFQVREYELLDVTGDGIGLDSAWNLMPGRVLDLPDDAVLFACIGESGSIPLTQHRSNSYRGRPLASGNALSRQRMLHPEHSYSSRSLPSNNRQPAQRSRSFSEGRALALQESLRERERSKHLEHLQHSNVQSPIDKAHVLVNTSSNAPAGTIARINPTSIVDENRFTEMWRIAFPGCSVIPRDVLLGLDNDVLMELMLGIAFVTTKFRAHVPDATGPSKSVVLETLFRELTMSPTTSRIMHEYMEF</sequence>
<dbReference type="Proteomes" id="UP000285060">
    <property type="component" value="Unassembled WGS sequence"/>
</dbReference>
<keyword evidence="2" id="KW-0479">Metal-binding</keyword>
<accession>A0A3R6ZUX0</accession>
<dbReference type="InterPro" id="IPR036873">
    <property type="entry name" value="Rhodanese-like_dom_sf"/>
</dbReference>
<dbReference type="EMBL" id="QUSY01000080">
    <property type="protein sequence ID" value="RHY33342.1"/>
    <property type="molecule type" value="Genomic_DNA"/>
</dbReference>
<dbReference type="InterPro" id="IPR011011">
    <property type="entry name" value="Znf_FYVE_PHD"/>
</dbReference>
<dbReference type="GO" id="GO:0043409">
    <property type="term" value="P:negative regulation of MAPK cascade"/>
    <property type="evidence" value="ECO:0007669"/>
    <property type="project" value="TreeGrafter"/>
</dbReference>
<dbReference type="Gene3D" id="3.30.40.10">
    <property type="entry name" value="Zinc/RING finger domain, C3HC4 (zinc finger)"/>
    <property type="match status" value="1"/>
</dbReference>
<feature type="domain" description="FYVE-type" evidence="11">
    <location>
        <begin position="580"/>
        <end position="638"/>
    </location>
</feature>
<feature type="compositionally biased region" description="Polar residues" evidence="8">
    <location>
        <begin position="779"/>
        <end position="797"/>
    </location>
</feature>
<evidence type="ECO:0000256" key="6">
    <source>
        <dbReference type="ARBA" id="ARBA00022912"/>
    </source>
</evidence>
<dbReference type="GO" id="GO:0005737">
    <property type="term" value="C:cytoplasm"/>
    <property type="evidence" value="ECO:0007669"/>
    <property type="project" value="TreeGrafter"/>
</dbReference>
<gene>
    <name evidence="12" type="ORF">DYB32_001718</name>
</gene>
<keyword evidence="4" id="KW-0378">Hydrolase</keyword>
<dbReference type="GO" id="GO:0004721">
    <property type="term" value="F:phosphoprotein phosphatase activity"/>
    <property type="evidence" value="ECO:0007669"/>
    <property type="project" value="UniProtKB-KW"/>
</dbReference>
<feature type="domain" description="Tyrosine specific protein phosphatases" evidence="10">
    <location>
        <begin position="468"/>
        <end position="520"/>
    </location>
</feature>
<dbReference type="PANTHER" id="PTHR10159">
    <property type="entry name" value="DUAL SPECIFICITY PROTEIN PHOSPHATASE"/>
    <property type="match status" value="1"/>
</dbReference>
<feature type="non-terminal residue" evidence="12">
    <location>
        <position position="1"/>
    </location>
</feature>
<dbReference type="Gene3D" id="3.90.190.10">
    <property type="entry name" value="Protein tyrosine phosphatase superfamily"/>
    <property type="match status" value="2"/>
</dbReference>
<evidence type="ECO:0000256" key="3">
    <source>
        <dbReference type="ARBA" id="ARBA00022771"/>
    </source>
</evidence>
<evidence type="ECO:0000313" key="13">
    <source>
        <dbReference type="Proteomes" id="UP000285060"/>
    </source>
</evidence>